<sequence>MGIPDDATEAVRKKSSKKEEQEKEDALIVDGKQVHGMTPELRLKWLDKALQRCEEGKVEKSLIFDILSNAKFCHDCSSKMGAKMFRLVRAHADSFSAKQRKHLQVGDCLLRKLYKKATSEGEDDKEDKDTGAGAMGALWDRLTALAPAERAEQVEALNDATKEALEEFLEARDCLMRPDPGCRRLDIGAFIPTASSGCGCQQ</sequence>
<dbReference type="AlphaFoldDB" id="A0AA36IVN3"/>
<reference evidence="2" key="1">
    <citation type="submission" date="2023-08" db="EMBL/GenBank/DDBJ databases">
        <authorList>
            <person name="Chen Y."/>
            <person name="Shah S."/>
            <person name="Dougan E. K."/>
            <person name="Thang M."/>
            <person name="Chan C."/>
        </authorList>
    </citation>
    <scope>NUCLEOTIDE SEQUENCE</scope>
</reference>
<feature type="compositionally biased region" description="Basic and acidic residues" evidence="1">
    <location>
        <begin position="9"/>
        <end position="26"/>
    </location>
</feature>
<evidence type="ECO:0000313" key="3">
    <source>
        <dbReference type="Proteomes" id="UP001178507"/>
    </source>
</evidence>
<comment type="caution">
    <text evidence="2">The sequence shown here is derived from an EMBL/GenBank/DDBJ whole genome shotgun (WGS) entry which is preliminary data.</text>
</comment>
<name>A0AA36IVN3_9DINO</name>
<evidence type="ECO:0000313" key="2">
    <source>
        <dbReference type="EMBL" id="CAJ1393751.1"/>
    </source>
</evidence>
<proteinExistence type="predicted"/>
<protein>
    <submittedName>
        <fullName evidence="2">Uncharacterized protein</fullName>
    </submittedName>
</protein>
<evidence type="ECO:0000256" key="1">
    <source>
        <dbReference type="SAM" id="MobiDB-lite"/>
    </source>
</evidence>
<feature type="region of interest" description="Disordered" evidence="1">
    <location>
        <begin position="1"/>
        <end position="27"/>
    </location>
</feature>
<keyword evidence="3" id="KW-1185">Reference proteome</keyword>
<organism evidence="2 3">
    <name type="scientific">Effrenium voratum</name>
    <dbReference type="NCBI Taxonomy" id="2562239"/>
    <lineage>
        <taxon>Eukaryota</taxon>
        <taxon>Sar</taxon>
        <taxon>Alveolata</taxon>
        <taxon>Dinophyceae</taxon>
        <taxon>Suessiales</taxon>
        <taxon>Symbiodiniaceae</taxon>
        <taxon>Effrenium</taxon>
    </lineage>
</organism>
<gene>
    <name evidence="2" type="ORF">EVOR1521_LOCUS18551</name>
</gene>
<dbReference type="EMBL" id="CAUJNA010002646">
    <property type="protein sequence ID" value="CAJ1393751.1"/>
    <property type="molecule type" value="Genomic_DNA"/>
</dbReference>
<dbReference type="Proteomes" id="UP001178507">
    <property type="component" value="Unassembled WGS sequence"/>
</dbReference>
<accession>A0AA36IVN3</accession>